<name>A0A8E1W8E8_9PSEU</name>
<proteinExistence type="predicted"/>
<accession>A0A8E1W8E8</accession>
<feature type="non-terminal residue" evidence="1">
    <location>
        <position position="1"/>
    </location>
</feature>
<evidence type="ECO:0000313" key="1">
    <source>
        <dbReference type="EMBL" id="MBB2506349.1"/>
    </source>
</evidence>
<comment type="caution">
    <text evidence="1">The sequence shown here is derived from an EMBL/GenBank/DDBJ whole genome shotgun (WGS) entry which is preliminary data.</text>
</comment>
<dbReference type="Proteomes" id="UP000550260">
    <property type="component" value="Unassembled WGS sequence"/>
</dbReference>
<protein>
    <submittedName>
        <fullName evidence="1">Uncharacterized protein</fullName>
    </submittedName>
</protein>
<sequence>HRLDFQCVVTQPELRVRFLHNKTASLSNQLRIPTFSYRTYFRCHGILLTSGARKGDPRATSASRPPQSMWRIVREDRVHAADRFVPATPKYAPETALKQPVYQRDYAAQKTTEHS</sequence>
<reference evidence="1 2" key="1">
    <citation type="submission" date="2020-08" db="EMBL/GenBank/DDBJ databases">
        <title>Amycolatopsis echigonensis JCM 21831.</title>
        <authorList>
            <person name="Tedsree N."/>
            <person name="Kuncharoen N."/>
            <person name="Likhitwitayawuid K."/>
            <person name="Tanasupawat S."/>
        </authorList>
    </citation>
    <scope>NUCLEOTIDE SEQUENCE [LARGE SCALE GENOMIC DNA]</scope>
    <source>
        <strain evidence="1 2">JCM 21831</strain>
    </source>
</reference>
<dbReference type="AlphaFoldDB" id="A0A8E1W8E8"/>
<evidence type="ECO:0000313" key="2">
    <source>
        <dbReference type="Proteomes" id="UP000550260"/>
    </source>
</evidence>
<organism evidence="1 2">
    <name type="scientific">Amycolatopsis echigonensis</name>
    <dbReference type="NCBI Taxonomy" id="2576905"/>
    <lineage>
        <taxon>Bacteria</taxon>
        <taxon>Bacillati</taxon>
        <taxon>Actinomycetota</taxon>
        <taxon>Actinomycetes</taxon>
        <taxon>Pseudonocardiales</taxon>
        <taxon>Pseudonocardiaceae</taxon>
        <taxon>Amycolatopsis</taxon>
    </lineage>
</organism>
<dbReference type="EMBL" id="JACJHR010000170">
    <property type="protein sequence ID" value="MBB2506349.1"/>
    <property type="molecule type" value="Genomic_DNA"/>
</dbReference>
<dbReference type="RefSeq" id="WP_183127909.1">
    <property type="nucleotide sequence ID" value="NZ_JACJHR010000170.1"/>
</dbReference>
<gene>
    <name evidence="1" type="ORF">H5411_45510</name>
</gene>